<dbReference type="Gene3D" id="2.60.40.1120">
    <property type="entry name" value="Carboxypeptidase-like, regulatory domain"/>
    <property type="match status" value="1"/>
</dbReference>
<dbReference type="NCBIfam" id="TIGR04057">
    <property type="entry name" value="SusC_RagA_signa"/>
    <property type="match status" value="1"/>
</dbReference>
<dbReference type="Proteomes" id="UP000318733">
    <property type="component" value="Unassembled WGS sequence"/>
</dbReference>
<feature type="domain" description="TonB-dependent receptor plug" evidence="12">
    <location>
        <begin position="117"/>
        <end position="237"/>
    </location>
</feature>
<comment type="similarity">
    <text evidence="8 9">Belongs to the TonB-dependent receptor family.</text>
</comment>
<keyword evidence="7 8" id="KW-0998">Cell outer membrane</keyword>
<dbReference type="NCBIfam" id="TIGR04056">
    <property type="entry name" value="OMP_RagA_SusC"/>
    <property type="match status" value="1"/>
</dbReference>
<dbReference type="OrthoDB" id="9768177at2"/>
<organism evidence="13 14">
    <name type="scientific">Mucilaginibacter corticis</name>
    <dbReference type="NCBI Taxonomy" id="2597670"/>
    <lineage>
        <taxon>Bacteria</taxon>
        <taxon>Pseudomonadati</taxon>
        <taxon>Bacteroidota</taxon>
        <taxon>Sphingobacteriia</taxon>
        <taxon>Sphingobacteriales</taxon>
        <taxon>Sphingobacteriaceae</taxon>
        <taxon>Mucilaginibacter</taxon>
    </lineage>
</organism>
<evidence type="ECO:0000256" key="9">
    <source>
        <dbReference type="RuleBase" id="RU003357"/>
    </source>
</evidence>
<keyword evidence="4 8" id="KW-0812">Transmembrane</keyword>
<evidence type="ECO:0000256" key="5">
    <source>
        <dbReference type="ARBA" id="ARBA00023077"/>
    </source>
</evidence>
<evidence type="ECO:0000256" key="1">
    <source>
        <dbReference type="ARBA" id="ARBA00004571"/>
    </source>
</evidence>
<dbReference type="AlphaFoldDB" id="A0A556MTK5"/>
<keyword evidence="5 9" id="KW-0798">TonB box</keyword>
<dbReference type="Pfam" id="PF00593">
    <property type="entry name" value="TonB_dep_Rec_b-barrel"/>
    <property type="match status" value="1"/>
</dbReference>
<proteinExistence type="inferred from homology"/>
<keyword evidence="6 8" id="KW-0472">Membrane</keyword>
<keyword evidence="2 8" id="KW-0813">Transport</keyword>
<dbReference type="EMBL" id="VLPK01000001">
    <property type="protein sequence ID" value="TSJ43270.1"/>
    <property type="molecule type" value="Genomic_DNA"/>
</dbReference>
<dbReference type="InterPro" id="IPR000531">
    <property type="entry name" value="Beta-barrel_TonB"/>
</dbReference>
<evidence type="ECO:0000256" key="6">
    <source>
        <dbReference type="ARBA" id="ARBA00023136"/>
    </source>
</evidence>
<dbReference type="InterPro" id="IPR039426">
    <property type="entry name" value="TonB-dep_rcpt-like"/>
</dbReference>
<dbReference type="InterPro" id="IPR023997">
    <property type="entry name" value="TonB-dep_OMP_SusC/RagA_CS"/>
</dbReference>
<dbReference type="Gene3D" id="2.40.170.20">
    <property type="entry name" value="TonB-dependent receptor, beta-barrel domain"/>
    <property type="match status" value="1"/>
</dbReference>
<evidence type="ECO:0000313" key="14">
    <source>
        <dbReference type="Proteomes" id="UP000318733"/>
    </source>
</evidence>
<keyword evidence="10" id="KW-0732">Signal</keyword>
<gene>
    <name evidence="13" type="ORF">FO440_03500</name>
</gene>
<evidence type="ECO:0000259" key="12">
    <source>
        <dbReference type="Pfam" id="PF07715"/>
    </source>
</evidence>
<evidence type="ECO:0000259" key="11">
    <source>
        <dbReference type="Pfam" id="PF00593"/>
    </source>
</evidence>
<dbReference type="GO" id="GO:0009279">
    <property type="term" value="C:cell outer membrane"/>
    <property type="evidence" value="ECO:0007669"/>
    <property type="project" value="UniProtKB-SubCell"/>
</dbReference>
<evidence type="ECO:0000313" key="13">
    <source>
        <dbReference type="EMBL" id="TSJ43270.1"/>
    </source>
</evidence>
<feature type="signal peptide" evidence="10">
    <location>
        <begin position="1"/>
        <end position="21"/>
    </location>
</feature>
<accession>A0A556MTK5</accession>
<evidence type="ECO:0000256" key="10">
    <source>
        <dbReference type="SAM" id="SignalP"/>
    </source>
</evidence>
<protein>
    <submittedName>
        <fullName evidence="13">SusC/RagA family TonB-linked outer membrane protein</fullName>
    </submittedName>
</protein>
<evidence type="ECO:0000256" key="2">
    <source>
        <dbReference type="ARBA" id="ARBA00022448"/>
    </source>
</evidence>
<dbReference type="InterPro" id="IPR012910">
    <property type="entry name" value="Plug_dom"/>
</dbReference>
<evidence type="ECO:0000256" key="8">
    <source>
        <dbReference type="PROSITE-ProRule" id="PRU01360"/>
    </source>
</evidence>
<dbReference type="SUPFAM" id="SSF56935">
    <property type="entry name" value="Porins"/>
    <property type="match status" value="1"/>
</dbReference>
<dbReference type="SUPFAM" id="SSF49464">
    <property type="entry name" value="Carboxypeptidase regulatory domain-like"/>
    <property type="match status" value="1"/>
</dbReference>
<dbReference type="InterPro" id="IPR037066">
    <property type="entry name" value="Plug_dom_sf"/>
</dbReference>
<dbReference type="PROSITE" id="PS52016">
    <property type="entry name" value="TONB_DEPENDENT_REC_3"/>
    <property type="match status" value="1"/>
</dbReference>
<dbReference type="InterPro" id="IPR036942">
    <property type="entry name" value="Beta-barrel_TonB_sf"/>
</dbReference>
<dbReference type="InterPro" id="IPR023996">
    <property type="entry name" value="TonB-dep_OMP_SusC/RagA"/>
</dbReference>
<dbReference type="Pfam" id="PF13715">
    <property type="entry name" value="CarbopepD_reg_2"/>
    <property type="match status" value="1"/>
</dbReference>
<keyword evidence="14" id="KW-1185">Reference proteome</keyword>
<dbReference type="RefSeq" id="WP_144246835.1">
    <property type="nucleotide sequence ID" value="NZ_VLPK01000001.1"/>
</dbReference>
<keyword evidence="3 8" id="KW-1134">Transmembrane beta strand</keyword>
<dbReference type="Gene3D" id="2.170.130.10">
    <property type="entry name" value="TonB-dependent receptor, plug domain"/>
    <property type="match status" value="1"/>
</dbReference>
<comment type="caution">
    <text evidence="13">The sequence shown here is derived from an EMBL/GenBank/DDBJ whole genome shotgun (WGS) entry which is preliminary data.</text>
</comment>
<feature type="chain" id="PRO_5021934135" evidence="10">
    <location>
        <begin position="22"/>
        <end position="1068"/>
    </location>
</feature>
<dbReference type="InterPro" id="IPR008969">
    <property type="entry name" value="CarboxyPept-like_regulatory"/>
</dbReference>
<reference evidence="13 14" key="1">
    <citation type="submission" date="2019-07" db="EMBL/GenBank/DDBJ databases">
        <authorList>
            <person name="Huq M.A."/>
        </authorList>
    </citation>
    <scope>NUCLEOTIDE SEQUENCE [LARGE SCALE GENOMIC DNA]</scope>
    <source>
        <strain evidence="13 14">MAH-19</strain>
    </source>
</reference>
<evidence type="ECO:0000256" key="3">
    <source>
        <dbReference type="ARBA" id="ARBA00022452"/>
    </source>
</evidence>
<evidence type="ECO:0000256" key="7">
    <source>
        <dbReference type="ARBA" id="ARBA00023237"/>
    </source>
</evidence>
<dbReference type="Pfam" id="PF07715">
    <property type="entry name" value="Plug"/>
    <property type="match status" value="1"/>
</dbReference>
<sequence length="1068" mass="115526">MKKLLLVSLCFLVLCITQVFAQNRTVTGTVTAKDDGLPIPGVTVKIKGSSVGVVPTDANGKYSIDAPAGSTLVFSFISYLTQEVTLKGSNVINVALSTDTKQLNEVVVTSLGISQSKKQLGYSQTTVKGETMTRSSPIDLLSGIQGKVAGVNISQTGSTPGATTKVIIRGYGSINGDNQPLYVIDGVPLDNSTPSQNAYYDFGNNANDVDNNNVDNISILKGAEATALYGNRGSNGVILITTKKGKAGKPVVEFNSTTTATQASVTYTPQDEFGQGWGGVFILSENGDWGPKYDGVLRPWGATGATLGNMQLIKPFSFIKDNVQNTYDTGLEMDNNVRISGGSETTKYNFSYTNVYSNGILPGPYDIFKKNSFSVGASTTYKNLEISGTLNYSARTGSVPVSGGGNNTTQGNGFYGSLLQIPSDIPIKDLRDYNNVFFNTDNYFTPYAENPYYDLAENGSRYTNNHTFGQLNVTYKLTDWVKLNFQQGADVTAEHNKRWSNVSIPTAGSWNAGNNVESAIRANDTGSDYEQAYNSFEYDTKLQALFDKKFGSDFSLNGIVGATYNDRGYSQLSTYITNLAIPGFYQINNSLAPATSTETDSHRRQFGYYGTATVGYKDYLYATVTARNDVTSTLSSGNNSYFYPAANVSFVLSQALGLTPESGITFAKIRAAYGRTGSDTSPYQTSNTLSATNSPLGFGSLLFPINGVAGYSVNNTLYNPALQPEQITETEIGGEFRFLNDRVTLDATFYNRKRDKLILAVPIAATSGYASEVINFGKTQNKGIEVSLGVTPVKTKDITWNLSYQFAEDRSQVLSLPDGASKILLNDIYSVNLYALKNHPLGEFEIPQPLIENGHTVVNTQGLPVQDPDQALVGSIQPQFHMGLSSNLVVKDFDFGFTLDYQQGGKMYSNTAYLLNFIGAAADTKYNDRNPFIIPGSVQSDGNGGYVENQTPITHSNYYSYYNISDNPATSFQNLILTKTYVKLREATLGYKLPASVARHIGASSVKVSVFGRNLYTWLPASNKYVDPEMVGNIGTQGIYGTGLGGEMGEDAAGPSVRFYGAKLNVVF</sequence>
<feature type="domain" description="TonB-dependent receptor-like beta-barrel" evidence="11">
    <location>
        <begin position="434"/>
        <end position="811"/>
    </location>
</feature>
<name>A0A556MTK5_9SPHI</name>
<evidence type="ECO:0000256" key="4">
    <source>
        <dbReference type="ARBA" id="ARBA00022692"/>
    </source>
</evidence>
<comment type="subcellular location">
    <subcellularLocation>
        <location evidence="1 8">Cell outer membrane</location>
        <topology evidence="1 8">Multi-pass membrane protein</topology>
    </subcellularLocation>
</comment>